<keyword evidence="2" id="KW-1185">Reference proteome</keyword>
<dbReference type="AlphaFoldDB" id="A0A183Q3I1"/>
<accession>A0A183Q3I1</accession>
<reference evidence="1 2" key="1">
    <citation type="submission" date="2018-11" db="EMBL/GenBank/DDBJ databases">
        <authorList>
            <consortium name="Pathogen Informatics"/>
        </authorList>
    </citation>
    <scope>NUCLEOTIDE SEQUENCE [LARGE SCALE GENOMIC DNA]</scope>
    <source>
        <strain>Denwood</strain>
        <strain evidence="2">Zambia</strain>
    </source>
</reference>
<dbReference type="Proteomes" id="UP000269396">
    <property type="component" value="Unassembled WGS sequence"/>
</dbReference>
<dbReference type="EMBL" id="UZAL01046509">
    <property type="protein sequence ID" value="VDP84278.1"/>
    <property type="molecule type" value="Genomic_DNA"/>
</dbReference>
<dbReference type="STRING" id="31246.A0A183Q3I1"/>
<proteinExistence type="predicted"/>
<protein>
    <submittedName>
        <fullName evidence="1">Uncharacterized protein</fullName>
    </submittedName>
</protein>
<gene>
    <name evidence="1" type="ORF">SMTD_LOCUS21167</name>
</gene>
<sequence>MIISSIGTTNDHHTLLIRPSTGLTRLDDLIVDSKPITTSNALLSSSSSSSNIISKTCILPVGCPILAQNISGDYEEAQLIGHFSAQQFNKAFNGNNVIIDDTGSREKVVLVTYHHQQKNNPEIIVDEEEIVPISLIRTLNKEKVSSSMFTVHVT</sequence>
<evidence type="ECO:0000313" key="1">
    <source>
        <dbReference type="EMBL" id="VDP84278.1"/>
    </source>
</evidence>
<evidence type="ECO:0000313" key="2">
    <source>
        <dbReference type="Proteomes" id="UP000269396"/>
    </source>
</evidence>
<name>A0A183Q3I1_9TREM</name>
<organism evidence="1 2">
    <name type="scientific">Schistosoma mattheei</name>
    <dbReference type="NCBI Taxonomy" id="31246"/>
    <lineage>
        <taxon>Eukaryota</taxon>
        <taxon>Metazoa</taxon>
        <taxon>Spiralia</taxon>
        <taxon>Lophotrochozoa</taxon>
        <taxon>Platyhelminthes</taxon>
        <taxon>Trematoda</taxon>
        <taxon>Digenea</taxon>
        <taxon>Strigeidida</taxon>
        <taxon>Schistosomatoidea</taxon>
        <taxon>Schistosomatidae</taxon>
        <taxon>Schistosoma</taxon>
    </lineage>
</organism>